<evidence type="ECO:0000313" key="4">
    <source>
        <dbReference type="EMBL" id="JAR88533.1"/>
    </source>
</evidence>
<feature type="compositionally biased region" description="Low complexity" evidence="1">
    <location>
        <begin position="143"/>
        <end position="155"/>
    </location>
</feature>
<sequence length="165" mass="17476">MKMMKPTNSCFLVLVVILLNSPLLTIGYTVPGKPADEGSSPVYSSLGGVFGLLVLVCCCVCICRVCCGRCRRDRHVTVVNAAPTSQPCMQVTVAPTIMNSAAPATAGPAAPAAPLHYAPVPMSDPGLTSHTYCPTAPPQPMQQLMMKQQVQQPQAPWVPPPKYAQ</sequence>
<evidence type="ECO:0000256" key="1">
    <source>
        <dbReference type="SAM" id="MobiDB-lite"/>
    </source>
</evidence>
<dbReference type="AlphaFoldDB" id="A0A147BCN7"/>
<feature type="region of interest" description="Disordered" evidence="1">
    <location>
        <begin position="143"/>
        <end position="165"/>
    </location>
</feature>
<accession>A0A147BCN7</accession>
<reference evidence="4" key="1">
    <citation type="journal article" date="2018" name="PLoS Negl. Trop. Dis.">
        <title>Sialome diversity of ticks revealed by RNAseq of single tick salivary glands.</title>
        <authorList>
            <person name="Perner J."/>
            <person name="Kropackova S."/>
            <person name="Kopacek P."/>
            <person name="Ribeiro J.M."/>
        </authorList>
    </citation>
    <scope>NUCLEOTIDE SEQUENCE</scope>
    <source>
        <strain evidence="4">Siblings of single egg batch collected in Ceske Budejovice</strain>
        <tissue evidence="4">Salivary glands</tissue>
    </source>
</reference>
<feature type="signal peptide" evidence="3">
    <location>
        <begin position="1"/>
        <end position="27"/>
    </location>
</feature>
<evidence type="ECO:0000256" key="2">
    <source>
        <dbReference type="SAM" id="Phobius"/>
    </source>
</evidence>
<feature type="transmembrane region" description="Helical" evidence="2">
    <location>
        <begin position="43"/>
        <end position="67"/>
    </location>
</feature>
<keyword evidence="3" id="KW-0732">Signal</keyword>
<name>A0A147BCN7_IXORI</name>
<keyword evidence="2" id="KW-1133">Transmembrane helix</keyword>
<feature type="chain" id="PRO_5007541984" description="Secreted protein" evidence="3">
    <location>
        <begin position="28"/>
        <end position="165"/>
    </location>
</feature>
<dbReference type="EMBL" id="GEGO01006871">
    <property type="protein sequence ID" value="JAR88533.1"/>
    <property type="molecule type" value="Transcribed_RNA"/>
</dbReference>
<feature type="compositionally biased region" description="Pro residues" evidence="1">
    <location>
        <begin position="156"/>
        <end position="165"/>
    </location>
</feature>
<keyword evidence="2" id="KW-0472">Membrane</keyword>
<evidence type="ECO:0008006" key="5">
    <source>
        <dbReference type="Google" id="ProtNLM"/>
    </source>
</evidence>
<organism evidence="4">
    <name type="scientific">Ixodes ricinus</name>
    <name type="common">Common tick</name>
    <name type="synonym">Acarus ricinus</name>
    <dbReference type="NCBI Taxonomy" id="34613"/>
    <lineage>
        <taxon>Eukaryota</taxon>
        <taxon>Metazoa</taxon>
        <taxon>Ecdysozoa</taxon>
        <taxon>Arthropoda</taxon>
        <taxon>Chelicerata</taxon>
        <taxon>Arachnida</taxon>
        <taxon>Acari</taxon>
        <taxon>Parasitiformes</taxon>
        <taxon>Ixodida</taxon>
        <taxon>Ixodoidea</taxon>
        <taxon>Ixodidae</taxon>
        <taxon>Ixodinae</taxon>
        <taxon>Ixodes</taxon>
    </lineage>
</organism>
<proteinExistence type="predicted"/>
<protein>
    <recommendedName>
        <fullName evidence="5">Secreted protein</fullName>
    </recommendedName>
</protein>
<keyword evidence="2" id="KW-0812">Transmembrane</keyword>
<evidence type="ECO:0000256" key="3">
    <source>
        <dbReference type="SAM" id="SignalP"/>
    </source>
</evidence>